<dbReference type="Gene3D" id="1.10.8.60">
    <property type="match status" value="1"/>
</dbReference>
<dbReference type="KEGG" id="csl:COCSUDRAFT_67248"/>
<name>I0YR02_COCSC</name>
<comment type="similarity">
    <text evidence="2">In the N-terminal section; belongs to the AAA ATPase family.</text>
</comment>
<dbReference type="RefSeq" id="XP_005645365.1">
    <property type="nucleotide sequence ID" value="XM_005645308.1"/>
</dbReference>
<evidence type="ECO:0000256" key="8">
    <source>
        <dbReference type="SAM" id="Phobius"/>
    </source>
</evidence>
<gene>
    <name evidence="10" type="ORF">COCSUDRAFT_67248</name>
</gene>
<dbReference type="GO" id="GO:0045037">
    <property type="term" value="P:protein import into chloroplast stroma"/>
    <property type="evidence" value="ECO:0007669"/>
    <property type="project" value="TreeGrafter"/>
</dbReference>
<dbReference type="GO" id="GO:0005524">
    <property type="term" value="F:ATP binding"/>
    <property type="evidence" value="ECO:0007669"/>
    <property type="project" value="UniProtKB-KW"/>
</dbReference>
<dbReference type="InterPro" id="IPR003959">
    <property type="entry name" value="ATPase_AAA_core"/>
</dbReference>
<dbReference type="GO" id="GO:0004222">
    <property type="term" value="F:metalloendopeptidase activity"/>
    <property type="evidence" value="ECO:0007669"/>
    <property type="project" value="InterPro"/>
</dbReference>
<evidence type="ECO:0000313" key="11">
    <source>
        <dbReference type="Proteomes" id="UP000007264"/>
    </source>
</evidence>
<dbReference type="CDD" id="cd19501">
    <property type="entry name" value="RecA-like_FtsH"/>
    <property type="match status" value="1"/>
</dbReference>
<evidence type="ECO:0000256" key="1">
    <source>
        <dbReference type="ARBA" id="ARBA00010044"/>
    </source>
</evidence>
<dbReference type="Gene3D" id="1.20.58.760">
    <property type="entry name" value="Peptidase M41"/>
    <property type="match status" value="1"/>
</dbReference>
<dbReference type="InterPro" id="IPR003593">
    <property type="entry name" value="AAA+_ATPase"/>
</dbReference>
<dbReference type="GO" id="GO:0009507">
    <property type="term" value="C:chloroplast"/>
    <property type="evidence" value="ECO:0007669"/>
    <property type="project" value="TreeGrafter"/>
</dbReference>
<dbReference type="Pfam" id="PF01434">
    <property type="entry name" value="Peptidase_M41"/>
    <property type="match status" value="1"/>
</dbReference>
<dbReference type="GO" id="GO:0016887">
    <property type="term" value="F:ATP hydrolysis activity"/>
    <property type="evidence" value="ECO:0007669"/>
    <property type="project" value="InterPro"/>
</dbReference>
<feature type="region of interest" description="Disordered" evidence="7">
    <location>
        <begin position="876"/>
        <end position="906"/>
    </location>
</feature>
<keyword evidence="8" id="KW-1133">Transmembrane helix</keyword>
<organism evidence="10 11">
    <name type="scientific">Coccomyxa subellipsoidea (strain C-169)</name>
    <name type="common">Green microalga</name>
    <dbReference type="NCBI Taxonomy" id="574566"/>
    <lineage>
        <taxon>Eukaryota</taxon>
        <taxon>Viridiplantae</taxon>
        <taxon>Chlorophyta</taxon>
        <taxon>core chlorophytes</taxon>
        <taxon>Trebouxiophyceae</taxon>
        <taxon>Trebouxiophyceae incertae sedis</taxon>
        <taxon>Coccomyxaceae</taxon>
        <taxon>Coccomyxa</taxon>
        <taxon>Coccomyxa subellipsoidea</taxon>
    </lineage>
</organism>
<accession>I0YR02</accession>
<evidence type="ECO:0000259" key="9">
    <source>
        <dbReference type="SMART" id="SM00382"/>
    </source>
</evidence>
<feature type="domain" description="AAA+ ATPase" evidence="9">
    <location>
        <begin position="430"/>
        <end position="570"/>
    </location>
</feature>
<dbReference type="Pfam" id="PF00004">
    <property type="entry name" value="AAA"/>
    <property type="match status" value="1"/>
</dbReference>
<dbReference type="GeneID" id="17038800"/>
<dbReference type="EMBL" id="AGSI01000014">
    <property type="protein sequence ID" value="EIE20821.1"/>
    <property type="molecule type" value="Genomic_DNA"/>
</dbReference>
<dbReference type="Proteomes" id="UP000007264">
    <property type="component" value="Unassembled WGS sequence"/>
</dbReference>
<evidence type="ECO:0000313" key="10">
    <source>
        <dbReference type="EMBL" id="EIE20821.1"/>
    </source>
</evidence>
<sequence>MTCMHSIQPFPFSARRPMLPVPCAPYLGSSRREHCPEASTTSRPQVKANAVQNKSSGYAVFVPANCCKNQQIRFPSRPQQRVRLRWRHSCPAKQSQEQEVPVLPTPPKPAPKFAKKDLRRIKQDGPTLEDVTQSLPFTLKREGGTREESEYKWVPKDVITASGQYVAKEPEWTKLHQMSYMELYQGLRERNWTSEYYKEDSEPWKIEIFEDSGRLMQPSWPGFRATVTDSKGTTSWVNMPAPGAETYTHDFMAGGTKGGIWRPQRVPTENVSMHQWGYNQVFEQLFQLYEQQIPKNAEKDFQKDLWVNQKKYEYTCPGEQLVDVSYKMTPCQPTLHIFWSDLTGYAFAAFAFSFLFISLGLGIFKPRKQMPTDPIQAIEFAQSKGQARKDGRTGVTFADVAGCDEAVRQLRFVVEFLKDPAKFVAVGGKLPKGILLEGDPGTGKTLVAKAVAGEAGVPFYQMAGSEFVEAIVGVGAARVRDLFKRARVQEGPCIIFVDEIDALGTKRAQAGEKTNEEREQTLNQLLSEMDGFTVDSGVVFVAATNRIDLLDPALMRPGRFDEKIKIARPDTDGRFDILKVHTRKLKLDEDVTDDVLRQVARDLPGLSGAELANVLNEAALECVRRQGSLVCRADIYNGMDRILQGLRRPSMPATFRVSKQFAIHEMGKALVATVARQARESQGLKPRLERVERVSMVPRGRDWTRTIFLRGPDEDYTMSTKGRMLERLQVIMAGRAAEEVLLEEGPSTYSVSDLRDGVRLAQKIVASYGMTEAGITMYAPKQRPIGFMKRAFEVSVDNIDRDLFGRAVKGAMYQPSDETSDGMRTAAHNLMLSAYEDNLRVLRAHKEALDAGHRALLEKEVLMGDEVEQLIIDYPPTELPPSDNGLAAPTGPGSTPARELPVGARA</sequence>
<dbReference type="SMART" id="SM00382">
    <property type="entry name" value="AAA"/>
    <property type="match status" value="1"/>
</dbReference>
<keyword evidence="6" id="KW-0067">ATP-binding</keyword>
<reference evidence="10 11" key="1">
    <citation type="journal article" date="2012" name="Genome Biol.">
        <title>The genome of the polar eukaryotic microalga coccomyxa subellipsoidea reveals traits of cold adaptation.</title>
        <authorList>
            <person name="Blanc G."/>
            <person name="Agarkova I."/>
            <person name="Grimwood J."/>
            <person name="Kuo A."/>
            <person name="Brueggeman A."/>
            <person name="Dunigan D."/>
            <person name="Gurnon J."/>
            <person name="Ladunga I."/>
            <person name="Lindquist E."/>
            <person name="Lucas S."/>
            <person name="Pangilinan J."/>
            <person name="Proschold T."/>
            <person name="Salamov A."/>
            <person name="Schmutz J."/>
            <person name="Weeks D."/>
            <person name="Yamada T."/>
            <person name="Claverie J.M."/>
            <person name="Grigoriev I."/>
            <person name="Van Etten J."/>
            <person name="Lomsadze A."/>
            <person name="Borodovsky M."/>
        </authorList>
    </citation>
    <scope>NUCLEOTIDE SEQUENCE [LARGE SCALE GENOMIC DNA]</scope>
    <source>
        <strain evidence="10 11">C-169</strain>
    </source>
</reference>
<dbReference type="Pfam" id="PF17862">
    <property type="entry name" value="AAA_lid_3"/>
    <property type="match status" value="1"/>
</dbReference>
<feature type="region of interest" description="Disordered" evidence="7">
    <location>
        <begin position="93"/>
        <end position="113"/>
    </location>
</feature>
<keyword evidence="5" id="KW-0378">Hydrolase</keyword>
<dbReference type="eggNOG" id="KOG0731">
    <property type="taxonomic scope" value="Eukaryota"/>
</dbReference>
<protein>
    <submittedName>
        <fullName evidence="10">AAA-domain-containing protein</fullName>
    </submittedName>
</protein>
<dbReference type="SUPFAM" id="SSF140990">
    <property type="entry name" value="FtsH protease domain-like"/>
    <property type="match status" value="1"/>
</dbReference>
<dbReference type="OrthoDB" id="2016698at2759"/>
<evidence type="ECO:0000256" key="5">
    <source>
        <dbReference type="ARBA" id="ARBA00022801"/>
    </source>
</evidence>
<keyword evidence="8" id="KW-0812">Transmembrane</keyword>
<dbReference type="InterPro" id="IPR027417">
    <property type="entry name" value="P-loop_NTPase"/>
</dbReference>
<keyword evidence="4" id="KW-0547">Nucleotide-binding</keyword>
<dbReference type="FunFam" id="3.40.50.300:FF:000352">
    <property type="entry name" value="ATP-dependent zinc metalloprotease FTSH 7, chloroplastic"/>
    <property type="match status" value="1"/>
</dbReference>
<comment type="similarity">
    <text evidence="1">In the C-terminal section; belongs to the peptidase M41 family.</text>
</comment>
<feature type="transmembrane region" description="Helical" evidence="8">
    <location>
        <begin position="342"/>
        <end position="364"/>
    </location>
</feature>
<evidence type="ECO:0000256" key="6">
    <source>
        <dbReference type="ARBA" id="ARBA00022840"/>
    </source>
</evidence>
<dbReference type="PANTHER" id="PTHR23076">
    <property type="entry name" value="METALLOPROTEASE M41 FTSH"/>
    <property type="match status" value="1"/>
</dbReference>
<dbReference type="InterPro" id="IPR041569">
    <property type="entry name" value="AAA_lid_3"/>
</dbReference>
<dbReference type="AlphaFoldDB" id="I0YR02"/>
<dbReference type="SUPFAM" id="SSF52540">
    <property type="entry name" value="P-loop containing nucleoside triphosphate hydrolases"/>
    <property type="match status" value="1"/>
</dbReference>
<keyword evidence="8" id="KW-0472">Membrane</keyword>
<dbReference type="InterPro" id="IPR000642">
    <property type="entry name" value="Peptidase_M41"/>
</dbReference>
<dbReference type="Gene3D" id="3.40.50.300">
    <property type="entry name" value="P-loop containing nucleotide triphosphate hydrolases"/>
    <property type="match status" value="1"/>
</dbReference>
<evidence type="ECO:0000256" key="4">
    <source>
        <dbReference type="ARBA" id="ARBA00022741"/>
    </source>
</evidence>
<keyword evidence="11" id="KW-1185">Reference proteome</keyword>
<evidence type="ECO:0000256" key="7">
    <source>
        <dbReference type="SAM" id="MobiDB-lite"/>
    </source>
</evidence>
<dbReference type="PANTHER" id="PTHR23076:SF111">
    <property type="entry name" value="INACTIVE ATP-DEPENDENT ZINC METALLOPROTEASE FTSHI 1, CHLOROPLASTIC-RELATED"/>
    <property type="match status" value="1"/>
</dbReference>
<evidence type="ECO:0000256" key="2">
    <source>
        <dbReference type="ARBA" id="ARBA00010550"/>
    </source>
</evidence>
<dbReference type="GO" id="GO:0004176">
    <property type="term" value="F:ATP-dependent peptidase activity"/>
    <property type="evidence" value="ECO:0007669"/>
    <property type="project" value="InterPro"/>
</dbReference>
<comment type="caution">
    <text evidence="10">The sequence shown here is derived from an EMBL/GenBank/DDBJ whole genome shotgun (WGS) entry which is preliminary data.</text>
</comment>
<proteinExistence type="inferred from homology"/>
<evidence type="ECO:0000256" key="3">
    <source>
        <dbReference type="ARBA" id="ARBA00022670"/>
    </source>
</evidence>
<dbReference type="STRING" id="574566.I0YR02"/>
<dbReference type="InterPro" id="IPR037219">
    <property type="entry name" value="Peptidase_M41-like"/>
</dbReference>
<keyword evidence="3" id="KW-0645">Protease</keyword>
<dbReference type="GO" id="GO:0006508">
    <property type="term" value="P:proteolysis"/>
    <property type="evidence" value="ECO:0007669"/>
    <property type="project" value="UniProtKB-KW"/>
</dbReference>